<proteinExistence type="inferred from homology"/>
<dbReference type="GO" id="GO:0006412">
    <property type="term" value="P:translation"/>
    <property type="evidence" value="ECO:0007669"/>
    <property type="project" value="UniProtKB-KW"/>
</dbReference>
<dbReference type="EMBL" id="CAJVPP010000030">
    <property type="protein sequence ID" value="CAG8435943.1"/>
    <property type="molecule type" value="Genomic_DNA"/>
</dbReference>
<dbReference type="SUPFAM" id="SSF55194">
    <property type="entry name" value="Ribosome recycling factor, RRF"/>
    <property type="match status" value="1"/>
</dbReference>
<dbReference type="InterPro" id="IPR023584">
    <property type="entry name" value="Ribosome_recyc_fac_dom"/>
</dbReference>
<evidence type="ECO:0000256" key="3">
    <source>
        <dbReference type="ARBA" id="ARBA00024909"/>
    </source>
</evidence>
<evidence type="ECO:0000256" key="2">
    <source>
        <dbReference type="ARBA" id="ARBA00022917"/>
    </source>
</evidence>
<sequence length="279" mass="31529">MSRKFISITWRILSNVRPRNSLIPNCRILTSKFYNLNGLLTNNITVTVQPLSHSFFTSQRILQSSKKKVGGKGGKKGKNYVKDEDEEVEEVINIKNRDFDLNKVETKVNAVIEKLKKEYSSIRIGRANPAILDPVIVPFKGNSAPLKDIAQVIVKDPQTLIVHVHEEELIKAVDKSIRGSNLNLNPMIEGKHIKVPIPKITTEYREKMTKVASKLAENAKIKIRLVRQDGMKDLKHDSKNGLSSDESRILNKKLESLIEKFVSDIDEILKVKAKELSGV</sequence>
<dbReference type="Gene3D" id="3.30.1360.40">
    <property type="match status" value="1"/>
</dbReference>
<dbReference type="PANTHER" id="PTHR20982:SF3">
    <property type="entry name" value="MITOCHONDRIAL RIBOSOME RECYCLING FACTOR PSEUDO 1"/>
    <property type="match status" value="1"/>
</dbReference>
<keyword evidence="6" id="KW-1185">Reference proteome</keyword>
<organism evidence="5 6">
    <name type="scientific">Funneliformis mosseae</name>
    <name type="common">Endomycorrhizal fungus</name>
    <name type="synonym">Glomus mosseae</name>
    <dbReference type="NCBI Taxonomy" id="27381"/>
    <lineage>
        <taxon>Eukaryota</taxon>
        <taxon>Fungi</taxon>
        <taxon>Fungi incertae sedis</taxon>
        <taxon>Mucoromycota</taxon>
        <taxon>Glomeromycotina</taxon>
        <taxon>Glomeromycetes</taxon>
        <taxon>Glomerales</taxon>
        <taxon>Glomeraceae</taxon>
        <taxon>Funneliformis</taxon>
    </lineage>
</organism>
<dbReference type="Gene3D" id="1.10.132.20">
    <property type="entry name" value="Ribosome-recycling factor"/>
    <property type="match status" value="1"/>
</dbReference>
<dbReference type="PANTHER" id="PTHR20982">
    <property type="entry name" value="RIBOSOME RECYCLING FACTOR"/>
    <property type="match status" value="1"/>
</dbReference>
<dbReference type="InterPro" id="IPR036191">
    <property type="entry name" value="RRF_sf"/>
</dbReference>
<name>A0A9N8V373_FUNMO</name>
<evidence type="ECO:0000259" key="4">
    <source>
        <dbReference type="Pfam" id="PF01765"/>
    </source>
</evidence>
<protein>
    <submittedName>
        <fullName evidence="5">4243_t:CDS:1</fullName>
    </submittedName>
</protein>
<dbReference type="GO" id="GO:0005739">
    <property type="term" value="C:mitochondrion"/>
    <property type="evidence" value="ECO:0007669"/>
    <property type="project" value="TreeGrafter"/>
</dbReference>
<evidence type="ECO:0000256" key="1">
    <source>
        <dbReference type="ARBA" id="ARBA00005912"/>
    </source>
</evidence>
<dbReference type="GO" id="GO:0043023">
    <property type="term" value="F:ribosomal large subunit binding"/>
    <property type="evidence" value="ECO:0007669"/>
    <property type="project" value="TreeGrafter"/>
</dbReference>
<dbReference type="InterPro" id="IPR002661">
    <property type="entry name" value="Ribosome_recyc_fac"/>
</dbReference>
<evidence type="ECO:0000313" key="6">
    <source>
        <dbReference type="Proteomes" id="UP000789375"/>
    </source>
</evidence>
<gene>
    <name evidence="5" type="ORF">FMOSSE_LOCUS326</name>
</gene>
<comment type="function">
    <text evidence="3">Necessary for protein synthesis in mitochondria. Functions as a ribosome recycling factor in mitochondria.</text>
</comment>
<comment type="similarity">
    <text evidence="1">Belongs to the RRF family.</text>
</comment>
<dbReference type="Pfam" id="PF01765">
    <property type="entry name" value="RRF"/>
    <property type="match status" value="1"/>
</dbReference>
<comment type="caution">
    <text evidence="5">The sequence shown here is derived from an EMBL/GenBank/DDBJ whole genome shotgun (WGS) entry which is preliminary data.</text>
</comment>
<reference evidence="5" key="1">
    <citation type="submission" date="2021-06" db="EMBL/GenBank/DDBJ databases">
        <authorList>
            <person name="Kallberg Y."/>
            <person name="Tangrot J."/>
            <person name="Rosling A."/>
        </authorList>
    </citation>
    <scope>NUCLEOTIDE SEQUENCE</scope>
    <source>
        <strain evidence="5">87-6 pot B 2015</strain>
    </source>
</reference>
<evidence type="ECO:0000313" key="5">
    <source>
        <dbReference type="EMBL" id="CAG8435943.1"/>
    </source>
</evidence>
<feature type="domain" description="Ribosome recycling factor" evidence="4">
    <location>
        <begin position="115"/>
        <end position="276"/>
    </location>
</feature>
<dbReference type="FunFam" id="3.30.1360.40:FF:000001">
    <property type="entry name" value="Ribosome-recycling factor"/>
    <property type="match status" value="1"/>
</dbReference>
<keyword evidence="2" id="KW-0648">Protein biosynthesis</keyword>
<dbReference type="AlphaFoldDB" id="A0A9N8V373"/>
<accession>A0A9N8V373</accession>
<dbReference type="Proteomes" id="UP000789375">
    <property type="component" value="Unassembled WGS sequence"/>
</dbReference>